<dbReference type="InterPro" id="IPR004369">
    <property type="entry name" value="Prolyl-tRNA_editing_YbaK/EbsC"/>
</dbReference>
<evidence type="ECO:0000256" key="2">
    <source>
        <dbReference type="ARBA" id="ARBA00022917"/>
    </source>
</evidence>
<name>A0A939H7Z6_9CLOT</name>
<dbReference type="EMBL" id="JAFNJU010000002">
    <property type="protein sequence ID" value="MBO1264169.1"/>
    <property type="molecule type" value="Genomic_DNA"/>
</dbReference>
<evidence type="ECO:0000256" key="4">
    <source>
        <dbReference type="PIRNR" id="PIRNR006181"/>
    </source>
</evidence>
<evidence type="ECO:0000313" key="6">
    <source>
        <dbReference type="EMBL" id="MBO1264169.1"/>
    </source>
</evidence>
<dbReference type="InterPro" id="IPR007214">
    <property type="entry name" value="YbaK/aa-tRNA-synth-assoc-dom"/>
</dbReference>
<dbReference type="AlphaFoldDB" id="A0A939H7Z6"/>
<dbReference type="Proteomes" id="UP000664218">
    <property type="component" value="Unassembled WGS sequence"/>
</dbReference>
<keyword evidence="3 4" id="KW-0456">Lyase</keyword>
<dbReference type="PANTHER" id="PTHR30411:SF0">
    <property type="entry name" value="CYS-TRNA(PRO)_CYS-TRNA(CYS) DEACYLASE YBAK"/>
    <property type="match status" value="1"/>
</dbReference>
<dbReference type="CDD" id="cd00002">
    <property type="entry name" value="YbaK_deacylase"/>
    <property type="match status" value="1"/>
</dbReference>
<evidence type="ECO:0000256" key="1">
    <source>
        <dbReference type="ARBA" id="ARBA00009798"/>
    </source>
</evidence>
<dbReference type="Pfam" id="PF04073">
    <property type="entry name" value="tRNA_edit"/>
    <property type="match status" value="1"/>
</dbReference>
<protein>
    <recommendedName>
        <fullName evidence="4">Cys-tRNA(Pro)/Cys-tRNA(Cys) deacylase</fullName>
        <ecNumber evidence="4">4.2.-.-</ecNumber>
    </recommendedName>
</protein>
<accession>A0A939H7Z6</accession>
<sequence>MKKVKTNAMRLLEDQNIPYELLSFSLKADAITPEYIAEEIGKEVERIFKTIVTVGTSGNHYVFCLQIIEELDLKKAAKAAGEKSISLIDQRDLLKVAGYEKGGCSPVGMKKLYRTFYDAHALSFDRIIVSAGKRGYQIEVPVEGLLKATEGQTSDLLMETKSIFR</sequence>
<comment type="caution">
    <text evidence="6">The sequence shown here is derived from an EMBL/GenBank/DDBJ whole genome shotgun (WGS) entry which is preliminary data.</text>
</comment>
<dbReference type="EC" id="4.2.-.-" evidence="4"/>
<feature type="domain" description="YbaK/aminoacyl-tRNA synthetase-associated" evidence="5">
    <location>
        <begin position="31"/>
        <end position="147"/>
    </location>
</feature>
<comment type="similarity">
    <text evidence="1 4">Belongs to the prolyl-tRNA editing family. YbaK/EbsC subfamily.</text>
</comment>
<evidence type="ECO:0000259" key="5">
    <source>
        <dbReference type="Pfam" id="PF04073"/>
    </source>
</evidence>
<dbReference type="GO" id="GO:0016829">
    <property type="term" value="F:lyase activity"/>
    <property type="evidence" value="ECO:0007669"/>
    <property type="project" value="UniProtKB-KW"/>
</dbReference>
<reference evidence="6" key="1">
    <citation type="submission" date="2021-03" db="EMBL/GenBank/DDBJ databases">
        <title>Proteiniclasticum marinus sp. nov., isolated from tidal flat sediment.</title>
        <authorList>
            <person name="Namirimu T."/>
            <person name="Yang J.-A."/>
            <person name="Yang S.-H."/>
            <person name="Kim Y.-J."/>
            <person name="Kwon K.K."/>
        </authorList>
    </citation>
    <scope>NUCLEOTIDE SEQUENCE</scope>
    <source>
        <strain evidence="6">SCR006</strain>
    </source>
</reference>
<evidence type="ECO:0000256" key="3">
    <source>
        <dbReference type="ARBA" id="ARBA00023239"/>
    </source>
</evidence>
<proteinExistence type="inferred from homology"/>
<keyword evidence="2 4" id="KW-0648">Protein biosynthesis</keyword>
<dbReference type="InterPro" id="IPR036754">
    <property type="entry name" value="YbaK/aa-tRNA-synt-asso_dom_sf"/>
</dbReference>
<dbReference type="SUPFAM" id="SSF55826">
    <property type="entry name" value="YbaK/ProRS associated domain"/>
    <property type="match status" value="1"/>
</dbReference>
<dbReference type="NCBIfam" id="TIGR00011">
    <property type="entry name" value="YbaK_EbsC"/>
    <property type="match status" value="1"/>
</dbReference>
<dbReference type="PANTHER" id="PTHR30411">
    <property type="entry name" value="CYTOPLASMIC PROTEIN"/>
    <property type="match status" value="1"/>
</dbReference>
<organism evidence="6 7">
    <name type="scientific">Proteiniclasticum aestuarii</name>
    <dbReference type="NCBI Taxonomy" id="2817862"/>
    <lineage>
        <taxon>Bacteria</taxon>
        <taxon>Bacillati</taxon>
        <taxon>Bacillota</taxon>
        <taxon>Clostridia</taxon>
        <taxon>Eubacteriales</taxon>
        <taxon>Clostridiaceae</taxon>
        <taxon>Proteiniclasticum</taxon>
    </lineage>
</organism>
<dbReference type="PIRSF" id="PIRSF006181">
    <property type="entry name" value="EbsC_YbaK"/>
    <property type="match status" value="1"/>
</dbReference>
<keyword evidence="7" id="KW-1185">Reference proteome</keyword>
<dbReference type="RefSeq" id="WP_207598685.1">
    <property type="nucleotide sequence ID" value="NZ_JAFNJU010000002.1"/>
</dbReference>
<dbReference type="GO" id="GO:0006412">
    <property type="term" value="P:translation"/>
    <property type="evidence" value="ECO:0007669"/>
    <property type="project" value="UniProtKB-KW"/>
</dbReference>
<evidence type="ECO:0000313" key="7">
    <source>
        <dbReference type="Proteomes" id="UP000664218"/>
    </source>
</evidence>
<dbReference type="Gene3D" id="3.90.960.10">
    <property type="entry name" value="YbaK/aminoacyl-tRNA synthetase-associated domain"/>
    <property type="match status" value="1"/>
</dbReference>
<gene>
    <name evidence="6" type="primary">ybaK</name>
    <name evidence="6" type="ORF">J3A84_03810</name>
</gene>
<dbReference type="GO" id="GO:0002161">
    <property type="term" value="F:aminoacyl-tRNA deacylase activity"/>
    <property type="evidence" value="ECO:0007669"/>
    <property type="project" value="InterPro"/>
</dbReference>